<name>A0A480A1E6_9CYAN</name>
<gene>
    <name evidence="1" type="ORF">SR1949_10440</name>
</gene>
<sequence>MNVNLEVDCCFTTLYISEVLELMHYFNISISAGVTVSKFVGWVEQRETQQILIS</sequence>
<organism evidence="1 2">
    <name type="scientific">Sphaerospermopsis reniformis</name>
    <dbReference type="NCBI Taxonomy" id="531300"/>
    <lineage>
        <taxon>Bacteria</taxon>
        <taxon>Bacillati</taxon>
        <taxon>Cyanobacteriota</taxon>
        <taxon>Cyanophyceae</taxon>
        <taxon>Nostocales</taxon>
        <taxon>Aphanizomenonaceae</taxon>
        <taxon>Sphaerospermopsis</taxon>
    </lineage>
</organism>
<dbReference type="Proteomes" id="UP000300142">
    <property type="component" value="Unassembled WGS sequence"/>
</dbReference>
<evidence type="ECO:0000313" key="2">
    <source>
        <dbReference type="Proteomes" id="UP000300142"/>
    </source>
</evidence>
<comment type="caution">
    <text evidence="1">The sequence shown here is derived from an EMBL/GenBank/DDBJ whole genome shotgun (WGS) entry which is preliminary data.</text>
</comment>
<reference evidence="2" key="1">
    <citation type="submission" date="2019-02" db="EMBL/GenBank/DDBJ databases">
        <title>Draft genome sequence of Sphaerospermopsis reniformis NIES-1949.</title>
        <authorList>
            <person name="Yamaguchi H."/>
            <person name="Suzuki S."/>
            <person name="Kawachi M."/>
        </authorList>
    </citation>
    <scope>NUCLEOTIDE SEQUENCE [LARGE SCALE GENOMIC DNA]</scope>
    <source>
        <strain evidence="2">NIES-1949</strain>
    </source>
</reference>
<keyword evidence="2" id="KW-1185">Reference proteome</keyword>
<protein>
    <submittedName>
        <fullName evidence="1">Uncharacterized protein</fullName>
    </submittedName>
</protein>
<proteinExistence type="predicted"/>
<dbReference type="AlphaFoldDB" id="A0A480A1E6"/>
<accession>A0A480A1E6</accession>
<dbReference type="EMBL" id="BJCE01000022">
    <property type="protein sequence ID" value="GCL35944.1"/>
    <property type="molecule type" value="Genomic_DNA"/>
</dbReference>
<evidence type="ECO:0000313" key="1">
    <source>
        <dbReference type="EMBL" id="GCL35944.1"/>
    </source>
</evidence>